<keyword evidence="6" id="KW-1185">Reference proteome</keyword>
<feature type="compositionally biased region" description="Basic and acidic residues" evidence="3">
    <location>
        <begin position="1"/>
        <end position="21"/>
    </location>
</feature>
<sequence>MANKIVKQDTSPKDARTDTSRRMINPLADICEEEGSVLVRLEMPGVEKADLDIQVEGSQLRIQAEKPQDERPQGRYVLRERPVGRYSKTYTLDETIDPEKITASMSRGVLTLELGMKEAVKPRKIQIS</sequence>
<dbReference type="Gene3D" id="2.60.40.790">
    <property type="match status" value="1"/>
</dbReference>
<dbReference type="SUPFAM" id="SSF49764">
    <property type="entry name" value="HSP20-like chaperones"/>
    <property type="match status" value="1"/>
</dbReference>
<dbReference type="Proteomes" id="UP000029692">
    <property type="component" value="Unassembled WGS sequence"/>
</dbReference>
<dbReference type="InterPro" id="IPR031107">
    <property type="entry name" value="Small_HSP"/>
</dbReference>
<proteinExistence type="inferred from homology"/>
<dbReference type="CDD" id="cd06464">
    <property type="entry name" value="ACD_sHsps-like"/>
    <property type="match status" value="1"/>
</dbReference>
<dbReference type="PROSITE" id="PS01031">
    <property type="entry name" value="SHSP"/>
    <property type="match status" value="1"/>
</dbReference>
<dbReference type="RefSeq" id="WP_037547217.1">
    <property type="nucleotide sequence ID" value="NZ_JNUP01000052.1"/>
</dbReference>
<comment type="similarity">
    <text evidence="1 2">Belongs to the small heat shock protein (HSP20) family.</text>
</comment>
<evidence type="ECO:0000256" key="3">
    <source>
        <dbReference type="SAM" id="MobiDB-lite"/>
    </source>
</evidence>
<reference evidence="5 6" key="1">
    <citation type="submission" date="2014-05" db="EMBL/GenBank/DDBJ databases">
        <title>De novo Genome Sequence of Spirocheata sp.</title>
        <authorList>
            <person name="Shivani Y."/>
            <person name="Subhash Y."/>
            <person name="Tushar L."/>
            <person name="Sasikala C."/>
            <person name="Ramana C.V."/>
        </authorList>
    </citation>
    <scope>NUCLEOTIDE SEQUENCE [LARGE SCALE GENOMIC DNA]</scope>
    <source>
        <strain evidence="5 6">JC230</strain>
    </source>
</reference>
<evidence type="ECO:0000256" key="2">
    <source>
        <dbReference type="RuleBase" id="RU003616"/>
    </source>
</evidence>
<dbReference type="EMBL" id="JNUP01000052">
    <property type="protein sequence ID" value="KGE72445.1"/>
    <property type="molecule type" value="Genomic_DNA"/>
</dbReference>
<dbReference type="OrthoDB" id="370667at2"/>
<dbReference type="Pfam" id="PF00011">
    <property type="entry name" value="HSP20"/>
    <property type="match status" value="1"/>
</dbReference>
<comment type="caution">
    <text evidence="5">The sequence shown here is derived from an EMBL/GenBank/DDBJ whole genome shotgun (WGS) entry which is preliminary data.</text>
</comment>
<feature type="region of interest" description="Disordered" evidence="3">
    <location>
        <begin position="1"/>
        <end position="22"/>
    </location>
</feature>
<evidence type="ECO:0000256" key="1">
    <source>
        <dbReference type="PROSITE-ProRule" id="PRU00285"/>
    </source>
</evidence>
<protein>
    <recommendedName>
        <fullName evidence="4">SHSP domain-containing protein</fullName>
    </recommendedName>
</protein>
<dbReference type="PANTHER" id="PTHR11527">
    <property type="entry name" value="HEAT-SHOCK PROTEIN 20 FAMILY MEMBER"/>
    <property type="match status" value="1"/>
</dbReference>
<evidence type="ECO:0000313" key="5">
    <source>
        <dbReference type="EMBL" id="KGE72445.1"/>
    </source>
</evidence>
<organism evidence="5 6">
    <name type="scientific">Spirochaeta lutea</name>
    <dbReference type="NCBI Taxonomy" id="1480694"/>
    <lineage>
        <taxon>Bacteria</taxon>
        <taxon>Pseudomonadati</taxon>
        <taxon>Spirochaetota</taxon>
        <taxon>Spirochaetia</taxon>
        <taxon>Spirochaetales</taxon>
        <taxon>Spirochaetaceae</taxon>
        <taxon>Spirochaeta</taxon>
    </lineage>
</organism>
<feature type="domain" description="SHSP" evidence="4">
    <location>
        <begin position="18"/>
        <end position="128"/>
    </location>
</feature>
<dbReference type="AlphaFoldDB" id="A0A098QX60"/>
<evidence type="ECO:0000259" key="4">
    <source>
        <dbReference type="PROSITE" id="PS01031"/>
    </source>
</evidence>
<name>A0A098QX60_9SPIO</name>
<gene>
    <name evidence="5" type="ORF">DC28_07260</name>
</gene>
<dbReference type="STRING" id="1480694.DC28_07260"/>
<evidence type="ECO:0000313" key="6">
    <source>
        <dbReference type="Proteomes" id="UP000029692"/>
    </source>
</evidence>
<accession>A0A098QX60</accession>
<dbReference type="eggNOG" id="COG0071">
    <property type="taxonomic scope" value="Bacteria"/>
</dbReference>
<dbReference type="InterPro" id="IPR008978">
    <property type="entry name" value="HSP20-like_chaperone"/>
</dbReference>
<dbReference type="InterPro" id="IPR002068">
    <property type="entry name" value="A-crystallin/Hsp20_dom"/>
</dbReference>